<dbReference type="Proteomes" id="UP000010796">
    <property type="component" value="Chromosome"/>
</dbReference>
<evidence type="ECO:0000256" key="10">
    <source>
        <dbReference type="ARBA" id="ARBA00068150"/>
    </source>
</evidence>
<dbReference type="PRINTS" id="PR00344">
    <property type="entry name" value="BCTRLSENSOR"/>
</dbReference>
<dbReference type="FunFam" id="3.30.565.10:FF:000010">
    <property type="entry name" value="Sensor histidine kinase RcsC"/>
    <property type="match status" value="1"/>
</dbReference>
<dbReference type="SUPFAM" id="SSF52172">
    <property type="entry name" value="CheY-like"/>
    <property type="match status" value="2"/>
</dbReference>
<keyword evidence="12" id="KW-0472">Membrane</keyword>
<dbReference type="CDD" id="cd17546">
    <property type="entry name" value="REC_hyHK_CKI1_RcsC-like"/>
    <property type="match status" value="1"/>
</dbReference>
<evidence type="ECO:0000259" key="15">
    <source>
        <dbReference type="PROSITE" id="PS50110"/>
    </source>
</evidence>
<dbReference type="InterPro" id="IPR011006">
    <property type="entry name" value="CheY-like_superfamily"/>
</dbReference>
<keyword evidence="13" id="KW-0732">Signal</keyword>
<keyword evidence="8" id="KW-0902">Two-component regulatory system</keyword>
<reference evidence="17" key="1">
    <citation type="submission" date="2012-02" db="EMBL/GenBank/DDBJ databases">
        <title>The complete genome of Echinicola vietnamensis DSM 17526.</title>
        <authorList>
            <person name="Lucas S."/>
            <person name="Copeland A."/>
            <person name="Lapidus A."/>
            <person name="Glavina del Rio T."/>
            <person name="Dalin E."/>
            <person name="Tice H."/>
            <person name="Bruce D."/>
            <person name="Goodwin L."/>
            <person name="Pitluck S."/>
            <person name="Peters L."/>
            <person name="Ovchinnikova G."/>
            <person name="Teshima H."/>
            <person name="Kyrpides N."/>
            <person name="Mavromatis K."/>
            <person name="Ivanova N."/>
            <person name="Brettin T."/>
            <person name="Detter J.C."/>
            <person name="Han C."/>
            <person name="Larimer F."/>
            <person name="Land M."/>
            <person name="Hauser L."/>
            <person name="Markowitz V."/>
            <person name="Cheng J.-F."/>
            <person name="Hugenholtz P."/>
            <person name="Woyke T."/>
            <person name="Wu D."/>
            <person name="Brambilla E."/>
            <person name="Klenk H.-P."/>
            <person name="Eisen J.A."/>
        </authorList>
    </citation>
    <scope>NUCLEOTIDE SEQUENCE [LARGE SCALE GENOMIC DNA]</scope>
    <source>
        <strain evidence="17">DSM 17526 / LMG 23754 / KMM 6221</strain>
    </source>
</reference>
<keyword evidence="6 16" id="KW-0418">Kinase</keyword>
<keyword evidence="17" id="KW-1185">Reference proteome</keyword>
<feature type="domain" description="Response regulatory" evidence="15">
    <location>
        <begin position="783"/>
        <end position="902"/>
    </location>
</feature>
<keyword evidence="12" id="KW-0812">Transmembrane</keyword>
<dbReference type="CDD" id="cd16922">
    <property type="entry name" value="HATPase_EvgS-ArcB-TorS-like"/>
    <property type="match status" value="1"/>
</dbReference>
<evidence type="ECO:0000256" key="12">
    <source>
        <dbReference type="SAM" id="Phobius"/>
    </source>
</evidence>
<dbReference type="KEGG" id="evi:Echvi_3884"/>
<dbReference type="InterPro" id="IPR011990">
    <property type="entry name" value="TPR-like_helical_dom_sf"/>
</dbReference>
<evidence type="ECO:0000256" key="3">
    <source>
        <dbReference type="ARBA" id="ARBA00022553"/>
    </source>
</evidence>
<dbReference type="Gene3D" id="3.40.50.2300">
    <property type="match status" value="2"/>
</dbReference>
<dbReference type="PANTHER" id="PTHR45339">
    <property type="entry name" value="HYBRID SIGNAL TRANSDUCTION HISTIDINE KINASE J"/>
    <property type="match status" value="1"/>
</dbReference>
<dbReference type="InterPro" id="IPR004358">
    <property type="entry name" value="Sig_transdc_His_kin-like_C"/>
</dbReference>
<comment type="caution">
    <text evidence="11">Lacks conserved residue(s) required for the propagation of feature annotation.</text>
</comment>
<keyword evidence="4" id="KW-0808">Transferase</keyword>
<dbReference type="Pfam" id="PF13181">
    <property type="entry name" value="TPR_8"/>
    <property type="match status" value="1"/>
</dbReference>
<dbReference type="PROSITE" id="PS50110">
    <property type="entry name" value="RESPONSE_REGULATORY"/>
    <property type="match status" value="2"/>
</dbReference>
<dbReference type="eggNOG" id="COG2205">
    <property type="taxonomic scope" value="Bacteria"/>
</dbReference>
<dbReference type="PANTHER" id="PTHR45339:SF1">
    <property type="entry name" value="HYBRID SIGNAL TRANSDUCTION HISTIDINE KINASE J"/>
    <property type="match status" value="1"/>
</dbReference>
<feature type="chain" id="PRO_5003942328" description="Sensory/regulatory protein RpfC" evidence="13">
    <location>
        <begin position="22"/>
        <end position="908"/>
    </location>
</feature>
<feature type="transmembrane region" description="Helical" evidence="12">
    <location>
        <begin position="359"/>
        <end position="379"/>
    </location>
</feature>
<evidence type="ECO:0000256" key="7">
    <source>
        <dbReference type="ARBA" id="ARBA00022840"/>
    </source>
</evidence>
<evidence type="ECO:0000256" key="6">
    <source>
        <dbReference type="ARBA" id="ARBA00022777"/>
    </source>
</evidence>
<dbReference type="SMART" id="SM00388">
    <property type="entry name" value="HisKA"/>
    <property type="match status" value="1"/>
</dbReference>
<evidence type="ECO:0000256" key="5">
    <source>
        <dbReference type="ARBA" id="ARBA00022741"/>
    </source>
</evidence>
<evidence type="ECO:0000256" key="9">
    <source>
        <dbReference type="ARBA" id="ARBA00064003"/>
    </source>
</evidence>
<organism evidence="16 17">
    <name type="scientific">Echinicola vietnamensis (strain DSM 17526 / LMG 23754 / KMM 6221)</name>
    <dbReference type="NCBI Taxonomy" id="926556"/>
    <lineage>
        <taxon>Bacteria</taxon>
        <taxon>Pseudomonadati</taxon>
        <taxon>Bacteroidota</taxon>
        <taxon>Cytophagia</taxon>
        <taxon>Cytophagales</taxon>
        <taxon>Cyclobacteriaceae</taxon>
        <taxon>Echinicola</taxon>
    </lineage>
</organism>
<evidence type="ECO:0000256" key="13">
    <source>
        <dbReference type="SAM" id="SignalP"/>
    </source>
</evidence>
<keyword evidence="12" id="KW-1133">Transmembrane helix</keyword>
<comment type="catalytic activity">
    <reaction evidence="1">
        <text>ATP + protein L-histidine = ADP + protein N-phospho-L-histidine.</text>
        <dbReference type="EC" id="2.7.13.3"/>
    </reaction>
</comment>
<dbReference type="OrthoDB" id="9811889at2"/>
<dbReference type="InterPro" id="IPR019734">
    <property type="entry name" value="TPR_rpt"/>
</dbReference>
<dbReference type="eggNOG" id="COG0784">
    <property type="taxonomic scope" value="Bacteria"/>
</dbReference>
<evidence type="ECO:0000256" key="2">
    <source>
        <dbReference type="ARBA" id="ARBA00012438"/>
    </source>
</evidence>
<gene>
    <name evidence="16" type="ordered locus">Echvi_3884</name>
</gene>
<dbReference type="CDD" id="cd00082">
    <property type="entry name" value="HisKA"/>
    <property type="match status" value="1"/>
</dbReference>
<dbReference type="RefSeq" id="WP_015267637.1">
    <property type="nucleotide sequence ID" value="NC_019904.1"/>
</dbReference>
<evidence type="ECO:0000256" key="4">
    <source>
        <dbReference type="ARBA" id="ARBA00022679"/>
    </source>
</evidence>
<dbReference type="SUPFAM" id="SSF55874">
    <property type="entry name" value="ATPase domain of HSP90 chaperone/DNA topoisomerase II/histidine kinase"/>
    <property type="match status" value="1"/>
</dbReference>
<protein>
    <recommendedName>
        <fullName evidence="10">Sensory/regulatory protein RpfC</fullName>
        <ecNumber evidence="2">2.7.13.3</ecNumber>
    </recommendedName>
</protein>
<evidence type="ECO:0000259" key="14">
    <source>
        <dbReference type="PROSITE" id="PS50109"/>
    </source>
</evidence>
<dbReference type="InterPro" id="IPR036890">
    <property type="entry name" value="HATPase_C_sf"/>
</dbReference>
<dbReference type="FunFam" id="1.10.287.130:FF:000002">
    <property type="entry name" value="Two-component osmosensing histidine kinase"/>
    <property type="match status" value="1"/>
</dbReference>
<dbReference type="SUPFAM" id="SSF48452">
    <property type="entry name" value="TPR-like"/>
    <property type="match status" value="2"/>
</dbReference>
<feature type="domain" description="Response regulatory" evidence="15">
    <location>
        <begin position="640"/>
        <end position="755"/>
    </location>
</feature>
<evidence type="ECO:0000256" key="8">
    <source>
        <dbReference type="ARBA" id="ARBA00023012"/>
    </source>
</evidence>
<dbReference type="eggNOG" id="COG0457">
    <property type="taxonomic scope" value="Bacteria"/>
</dbReference>
<dbReference type="Gene3D" id="1.10.287.130">
    <property type="match status" value="1"/>
</dbReference>
<evidence type="ECO:0000313" key="16">
    <source>
        <dbReference type="EMBL" id="AGA80096.1"/>
    </source>
</evidence>
<proteinExistence type="predicted"/>
<dbReference type="GO" id="GO:0005524">
    <property type="term" value="F:ATP binding"/>
    <property type="evidence" value="ECO:0007669"/>
    <property type="project" value="UniProtKB-KW"/>
</dbReference>
<comment type="subunit">
    <text evidence="9">At low DSF concentrations, interacts with RpfF.</text>
</comment>
<dbReference type="CDD" id="cd00156">
    <property type="entry name" value="REC"/>
    <property type="match status" value="1"/>
</dbReference>
<feature type="domain" description="Histidine kinase" evidence="14">
    <location>
        <begin position="401"/>
        <end position="623"/>
    </location>
</feature>
<accession>L0G519</accession>
<evidence type="ECO:0000256" key="11">
    <source>
        <dbReference type="PROSITE-ProRule" id="PRU00169"/>
    </source>
</evidence>
<feature type="modified residue" description="4-aspartylphosphate" evidence="11">
    <location>
        <position position="834"/>
    </location>
</feature>
<dbReference type="InterPro" id="IPR005467">
    <property type="entry name" value="His_kinase_dom"/>
</dbReference>
<dbReference type="EC" id="2.7.13.3" evidence="2"/>
<sequence>MKLLRFILILQLISMMPFSEAMSFQVNSPHLALSLEGKIDSLNNWAEKNIEKDTQKALDNSIIALDQARKINYSLGEAESMINLGWIYFRMNQYAMAIEYAFKGHQSIVPLNNQRLLVKSLLNIGAIYSGSTDQLEDALGYFKQAYEKSKPLNDSMLTGRALNNIAWILTQMGNYGEARDLITPYIKKGSNQFLSSFAHRTLGDINVAEGDTTAAIGNYTACYNILKNENAYYFTTVSVIIRLSRLYLASGQYYMAKRYLDIGKTISTRNQYREHMMEINQMYAHYYEALGNWKQALNYQKEYTALEDSLHGELNAKSMGKLEAQFDFDQRLDAINTEMALNEKLINEKLQQQIFKRNIFLIGFILMIILATFILFSTYRIRKAKQQAESANRAKSDFISSMSHEIRTPLNGVIGFSDLLSSTSLDASQRQYINLINQSAKSLMEIVNDILDFSKIEAGKLEIEKAPTEMYALGIEAVNLIAFHAHKKKLELILDIDEDIPFSVMADQLRLKQILINLLGNAVKFTSKGEIILKISYVRSLPNGEATIRFMVKDTGTGINKKNQAKIFSAFTQEDSSTSRKFGGTGLGLAISKKLLEMMDSQIHLESEMGKGSTFWFDLDLVVLKKNAEEVPSTLLSNRQVLVIDDNKRHRQVISTIIRRLKGTSKLAKNDAQAQSLLEKEGPFDLILINQSLYSIDGISLIKKLQENTLIPETTKVILMHNAFVRDATLPEHVDAFLIKPFKKPDFLDIAQKLFNTEPVHEVSSTILPQPNDLKELEVISPTFLIAEDNMVNMILTKKLLRSLVPKSTILEAKNGKQAVEVFQNNEVDMIFMDIQMPVLNGYEATQKIREIEGTDRHTPIIALTAGILNNEKQKSQTAGLDDFTAKPMDKEAITKILLHHLTQKVGS</sequence>
<dbReference type="EMBL" id="CP003346">
    <property type="protein sequence ID" value="AGA80096.1"/>
    <property type="molecule type" value="Genomic_DNA"/>
</dbReference>
<dbReference type="Gene3D" id="3.30.565.10">
    <property type="entry name" value="Histidine kinase-like ATPase, C-terminal domain"/>
    <property type="match status" value="1"/>
</dbReference>
<keyword evidence="5" id="KW-0547">Nucleotide-binding</keyword>
<dbReference type="Pfam" id="PF13424">
    <property type="entry name" value="TPR_12"/>
    <property type="match status" value="1"/>
</dbReference>
<dbReference type="InterPro" id="IPR001789">
    <property type="entry name" value="Sig_transdc_resp-reg_receiver"/>
</dbReference>
<dbReference type="InterPro" id="IPR036097">
    <property type="entry name" value="HisK_dim/P_sf"/>
</dbReference>
<dbReference type="STRING" id="926556.Echvi_3884"/>
<dbReference type="SUPFAM" id="SSF47384">
    <property type="entry name" value="Homodimeric domain of signal transducing histidine kinase"/>
    <property type="match status" value="1"/>
</dbReference>
<keyword evidence="3 11" id="KW-0597">Phosphoprotein</keyword>
<dbReference type="Gene3D" id="1.25.40.10">
    <property type="entry name" value="Tetratricopeptide repeat domain"/>
    <property type="match status" value="2"/>
</dbReference>
<dbReference type="Pfam" id="PF00512">
    <property type="entry name" value="HisKA"/>
    <property type="match status" value="1"/>
</dbReference>
<dbReference type="PATRIC" id="fig|926556.3.peg.4089"/>
<dbReference type="SMART" id="SM00448">
    <property type="entry name" value="REC"/>
    <property type="match status" value="2"/>
</dbReference>
<dbReference type="Pfam" id="PF00072">
    <property type="entry name" value="Response_reg"/>
    <property type="match status" value="2"/>
</dbReference>
<feature type="transmembrane region" description="Helical" evidence="12">
    <location>
        <begin position="231"/>
        <end position="248"/>
    </location>
</feature>
<dbReference type="AlphaFoldDB" id="L0G519"/>
<dbReference type="PROSITE" id="PS50109">
    <property type="entry name" value="HIS_KIN"/>
    <property type="match status" value="1"/>
</dbReference>
<dbReference type="InterPro" id="IPR003661">
    <property type="entry name" value="HisK_dim/P_dom"/>
</dbReference>
<dbReference type="InterPro" id="IPR003594">
    <property type="entry name" value="HATPase_dom"/>
</dbReference>
<evidence type="ECO:0000313" key="17">
    <source>
        <dbReference type="Proteomes" id="UP000010796"/>
    </source>
</evidence>
<name>L0G519_ECHVK</name>
<feature type="signal peptide" evidence="13">
    <location>
        <begin position="1"/>
        <end position="21"/>
    </location>
</feature>
<dbReference type="GO" id="GO:0000155">
    <property type="term" value="F:phosphorelay sensor kinase activity"/>
    <property type="evidence" value="ECO:0007669"/>
    <property type="project" value="InterPro"/>
</dbReference>
<evidence type="ECO:0000256" key="1">
    <source>
        <dbReference type="ARBA" id="ARBA00000085"/>
    </source>
</evidence>
<keyword evidence="7" id="KW-0067">ATP-binding</keyword>
<dbReference type="Pfam" id="PF02518">
    <property type="entry name" value="HATPase_c"/>
    <property type="match status" value="1"/>
</dbReference>
<dbReference type="HOGENOM" id="CLU_000445_114_15_10"/>
<dbReference type="SMART" id="SM00387">
    <property type="entry name" value="HATPase_c"/>
    <property type="match status" value="1"/>
</dbReference>